<accession>A0A1H1VK18</accession>
<evidence type="ECO:0000313" key="2">
    <source>
        <dbReference type="EMBL" id="SDS84616.1"/>
    </source>
</evidence>
<evidence type="ECO:0000313" key="3">
    <source>
        <dbReference type="Proteomes" id="UP000181956"/>
    </source>
</evidence>
<gene>
    <name evidence="2" type="ORF">SAMN04489834_2273</name>
</gene>
<dbReference type="Proteomes" id="UP000181956">
    <property type="component" value="Chromosome I"/>
</dbReference>
<sequence>MTFLVGFGLQPASAGDASSDTGTFTVSGKTYTNYATVTGNTSGHWASARTTTSRPGAQNGDMGSKGRLFTSNNSLSCEGNITYNSGASYANGDSCTRWQTGSWYSYGVSYGWNGSGYNPVYTFQSRLQNS</sequence>
<reference evidence="3" key="1">
    <citation type="submission" date="2016-10" db="EMBL/GenBank/DDBJ databases">
        <authorList>
            <person name="Varghese N."/>
            <person name="Submissions S."/>
        </authorList>
    </citation>
    <scope>NUCLEOTIDE SEQUENCE [LARGE SCALE GENOMIC DNA]</scope>
    <source>
        <strain evidence="3">DSM 21772</strain>
    </source>
</reference>
<dbReference type="AlphaFoldDB" id="A0A1H1VK18"/>
<feature type="compositionally biased region" description="Polar residues" evidence="1">
    <location>
        <begin position="43"/>
        <end position="56"/>
    </location>
</feature>
<protein>
    <submittedName>
        <fullName evidence="2">Uncharacterized protein</fullName>
    </submittedName>
</protein>
<organism evidence="2 3">
    <name type="scientific">Microterricola viridarii</name>
    <dbReference type="NCBI Taxonomy" id="412690"/>
    <lineage>
        <taxon>Bacteria</taxon>
        <taxon>Bacillati</taxon>
        <taxon>Actinomycetota</taxon>
        <taxon>Actinomycetes</taxon>
        <taxon>Micrococcales</taxon>
        <taxon>Microbacteriaceae</taxon>
        <taxon>Microterricola</taxon>
    </lineage>
</organism>
<feature type="region of interest" description="Disordered" evidence="1">
    <location>
        <begin position="43"/>
        <end position="64"/>
    </location>
</feature>
<name>A0A1H1VK18_9MICO</name>
<dbReference type="EMBL" id="LT629742">
    <property type="protein sequence ID" value="SDS84616.1"/>
    <property type="molecule type" value="Genomic_DNA"/>
</dbReference>
<dbReference type="STRING" id="412690.SAMN04489834_2273"/>
<evidence type="ECO:0000256" key="1">
    <source>
        <dbReference type="SAM" id="MobiDB-lite"/>
    </source>
</evidence>
<proteinExistence type="predicted"/>
<keyword evidence="3" id="KW-1185">Reference proteome</keyword>